<evidence type="ECO:0000256" key="3">
    <source>
        <dbReference type="ARBA" id="ARBA00022737"/>
    </source>
</evidence>
<dbReference type="InterPro" id="IPR035979">
    <property type="entry name" value="RBD_domain_sf"/>
</dbReference>
<dbReference type="Pfam" id="PF00076">
    <property type="entry name" value="RRM_1"/>
    <property type="match status" value="1"/>
</dbReference>
<dbReference type="AlphaFoldDB" id="A0A1I7Y351"/>
<comment type="subcellular location">
    <subcellularLocation>
        <location evidence="1">Cytoplasm</location>
    </subcellularLocation>
</comment>
<accession>A0A1I7Y351</accession>
<evidence type="ECO:0000256" key="2">
    <source>
        <dbReference type="ARBA" id="ARBA00022490"/>
    </source>
</evidence>
<sequence length="155" mass="16478">MSKKTAAGSPVVGVVARNGSTPPAEGRSRNGTPGPATKPPEMETLVGSSTLPARDVASENDHISEDGSIGCNDPGKMFIGGLSWQTTAEGLRDYFSKFGEVNECMVMRDPATKRARKGGYFARAFPSTLSRIVQRIALESGFCHCAAKVLRKESN</sequence>
<name>A0A1I7Y351_9BILA</name>
<organism evidence="8 9">
    <name type="scientific">Steinernema glaseri</name>
    <dbReference type="NCBI Taxonomy" id="37863"/>
    <lineage>
        <taxon>Eukaryota</taxon>
        <taxon>Metazoa</taxon>
        <taxon>Ecdysozoa</taxon>
        <taxon>Nematoda</taxon>
        <taxon>Chromadorea</taxon>
        <taxon>Rhabditida</taxon>
        <taxon>Tylenchina</taxon>
        <taxon>Panagrolaimomorpha</taxon>
        <taxon>Strongyloidoidea</taxon>
        <taxon>Steinernematidae</taxon>
        <taxon>Steinernema</taxon>
    </lineage>
</organism>
<dbReference type="SMART" id="SM00360">
    <property type="entry name" value="RRM"/>
    <property type="match status" value="1"/>
</dbReference>
<dbReference type="GO" id="GO:0005737">
    <property type="term" value="C:cytoplasm"/>
    <property type="evidence" value="ECO:0007669"/>
    <property type="project" value="UniProtKB-SubCell"/>
</dbReference>
<dbReference type="Gene3D" id="3.30.70.330">
    <property type="match status" value="1"/>
</dbReference>
<dbReference type="SUPFAM" id="SSF54928">
    <property type="entry name" value="RNA-binding domain, RBD"/>
    <property type="match status" value="1"/>
</dbReference>
<evidence type="ECO:0000313" key="8">
    <source>
        <dbReference type="Proteomes" id="UP000095287"/>
    </source>
</evidence>
<protein>
    <submittedName>
        <fullName evidence="9">RRM domain-containing protein</fullName>
    </submittedName>
</protein>
<evidence type="ECO:0000256" key="4">
    <source>
        <dbReference type="ARBA" id="ARBA00022884"/>
    </source>
</evidence>
<evidence type="ECO:0000256" key="6">
    <source>
        <dbReference type="SAM" id="MobiDB-lite"/>
    </source>
</evidence>
<feature type="domain" description="RRM" evidence="7">
    <location>
        <begin position="75"/>
        <end position="155"/>
    </location>
</feature>
<dbReference type="GO" id="GO:0006417">
    <property type="term" value="P:regulation of translation"/>
    <property type="evidence" value="ECO:0007669"/>
    <property type="project" value="TreeGrafter"/>
</dbReference>
<feature type="compositionally biased region" description="Basic and acidic residues" evidence="6">
    <location>
        <begin position="56"/>
        <end position="65"/>
    </location>
</feature>
<keyword evidence="8" id="KW-1185">Reference proteome</keyword>
<dbReference type="Proteomes" id="UP000095287">
    <property type="component" value="Unplaced"/>
</dbReference>
<evidence type="ECO:0000259" key="7">
    <source>
        <dbReference type="PROSITE" id="PS50102"/>
    </source>
</evidence>
<dbReference type="GO" id="GO:0003729">
    <property type="term" value="F:mRNA binding"/>
    <property type="evidence" value="ECO:0007669"/>
    <property type="project" value="TreeGrafter"/>
</dbReference>
<dbReference type="InterPro" id="IPR012677">
    <property type="entry name" value="Nucleotide-bd_a/b_plait_sf"/>
</dbReference>
<dbReference type="PROSITE" id="PS50102">
    <property type="entry name" value="RRM"/>
    <property type="match status" value="1"/>
</dbReference>
<evidence type="ECO:0000313" key="9">
    <source>
        <dbReference type="WBParaSite" id="L893_g12181.t1"/>
    </source>
</evidence>
<keyword evidence="2" id="KW-0963">Cytoplasm</keyword>
<feature type="region of interest" description="Disordered" evidence="6">
    <location>
        <begin position="1"/>
        <end position="70"/>
    </location>
</feature>
<evidence type="ECO:0000256" key="5">
    <source>
        <dbReference type="PROSITE-ProRule" id="PRU00176"/>
    </source>
</evidence>
<dbReference type="PANTHER" id="PTHR48032">
    <property type="entry name" value="RNA-BINDING PROTEIN MUSASHI HOMOLOG RBP6"/>
    <property type="match status" value="1"/>
</dbReference>
<proteinExistence type="predicted"/>
<keyword evidence="3" id="KW-0677">Repeat</keyword>
<dbReference type="WBParaSite" id="L893_g12181.t1">
    <property type="protein sequence ID" value="L893_g12181.t1"/>
    <property type="gene ID" value="L893_g12181"/>
</dbReference>
<evidence type="ECO:0000256" key="1">
    <source>
        <dbReference type="ARBA" id="ARBA00004496"/>
    </source>
</evidence>
<reference evidence="9" key="1">
    <citation type="submission" date="2016-11" db="UniProtKB">
        <authorList>
            <consortium name="WormBaseParasite"/>
        </authorList>
    </citation>
    <scope>IDENTIFICATION</scope>
</reference>
<keyword evidence="4 5" id="KW-0694">RNA-binding</keyword>
<dbReference type="InterPro" id="IPR000504">
    <property type="entry name" value="RRM_dom"/>
</dbReference>
<dbReference type="PANTHER" id="PTHR48032:SF18">
    <property type="entry name" value="RRM DOMAIN-CONTAINING PROTEIN"/>
    <property type="match status" value="1"/>
</dbReference>